<proteinExistence type="predicted"/>
<organism evidence="1 2">
    <name type="scientific">Eumeta variegata</name>
    <name type="common">Bagworm moth</name>
    <name type="synonym">Eumeta japonica</name>
    <dbReference type="NCBI Taxonomy" id="151549"/>
    <lineage>
        <taxon>Eukaryota</taxon>
        <taxon>Metazoa</taxon>
        <taxon>Ecdysozoa</taxon>
        <taxon>Arthropoda</taxon>
        <taxon>Hexapoda</taxon>
        <taxon>Insecta</taxon>
        <taxon>Pterygota</taxon>
        <taxon>Neoptera</taxon>
        <taxon>Endopterygota</taxon>
        <taxon>Lepidoptera</taxon>
        <taxon>Glossata</taxon>
        <taxon>Ditrysia</taxon>
        <taxon>Tineoidea</taxon>
        <taxon>Psychidae</taxon>
        <taxon>Oiketicinae</taxon>
        <taxon>Eumeta</taxon>
    </lineage>
</organism>
<protein>
    <submittedName>
        <fullName evidence="1">Uncharacterized protein</fullName>
    </submittedName>
</protein>
<gene>
    <name evidence="1" type="ORF">EVAR_16573_1</name>
</gene>
<evidence type="ECO:0000313" key="1">
    <source>
        <dbReference type="EMBL" id="GBP20699.1"/>
    </source>
</evidence>
<dbReference type="Proteomes" id="UP000299102">
    <property type="component" value="Unassembled WGS sequence"/>
</dbReference>
<accession>A0A4C1U352</accession>
<name>A0A4C1U352_EUMVA</name>
<dbReference type="AlphaFoldDB" id="A0A4C1U352"/>
<reference evidence="1 2" key="1">
    <citation type="journal article" date="2019" name="Commun. Biol.">
        <title>The bagworm genome reveals a unique fibroin gene that provides high tensile strength.</title>
        <authorList>
            <person name="Kono N."/>
            <person name="Nakamura H."/>
            <person name="Ohtoshi R."/>
            <person name="Tomita M."/>
            <person name="Numata K."/>
            <person name="Arakawa K."/>
        </authorList>
    </citation>
    <scope>NUCLEOTIDE SEQUENCE [LARGE SCALE GENOMIC DNA]</scope>
</reference>
<dbReference type="EMBL" id="BGZK01000121">
    <property type="protein sequence ID" value="GBP20699.1"/>
    <property type="molecule type" value="Genomic_DNA"/>
</dbReference>
<evidence type="ECO:0000313" key="2">
    <source>
        <dbReference type="Proteomes" id="UP000299102"/>
    </source>
</evidence>
<keyword evidence="2" id="KW-1185">Reference proteome</keyword>
<sequence>MERKSMRTSVANVLMAFQEALMTTLLLLSSLVEYSAARHFLVDHAVDKIVDTEENMLRIFDYPGQDGHSGELSCLKRCKYSKAAMS</sequence>
<comment type="caution">
    <text evidence="1">The sequence shown here is derived from an EMBL/GenBank/DDBJ whole genome shotgun (WGS) entry which is preliminary data.</text>
</comment>